<evidence type="ECO:0000256" key="5">
    <source>
        <dbReference type="ARBA" id="ARBA00022801"/>
    </source>
</evidence>
<dbReference type="AlphaFoldDB" id="A0A096BFV2"/>
<dbReference type="Pfam" id="PF12320">
    <property type="entry name" value="SbcD_C"/>
    <property type="match status" value="1"/>
</dbReference>
<dbReference type="Proteomes" id="UP000029629">
    <property type="component" value="Unassembled WGS sequence"/>
</dbReference>
<keyword evidence="7" id="KW-0175">Coiled coil</keyword>
<proteinExistence type="inferred from homology"/>
<dbReference type="RefSeq" id="WP_036557422.1">
    <property type="nucleotide sequence ID" value="NZ_JRNI01000008.1"/>
</dbReference>
<feature type="coiled-coil region" evidence="7">
    <location>
        <begin position="288"/>
        <end position="348"/>
    </location>
</feature>
<comment type="function">
    <text evidence="7">SbcCD cleaves DNA hairpin structures. These structures can inhibit DNA replication and are intermediates in certain DNA recombination reactions. The complex acts as a 3'-&gt;5' double strand exonuclease that can open hairpins. It also has a 5' single-strand endonuclease activity.</text>
</comment>
<keyword evidence="5 7" id="KW-0378">Hydrolase</keyword>
<evidence type="ECO:0000256" key="2">
    <source>
        <dbReference type="ARBA" id="ARBA00011322"/>
    </source>
</evidence>
<feature type="domain" description="Nuclease SbcCD subunit D C-terminal" evidence="9">
    <location>
        <begin position="285"/>
        <end position="380"/>
    </location>
</feature>
<dbReference type="InterPro" id="IPR029052">
    <property type="entry name" value="Metallo-depent_PP-like"/>
</dbReference>
<keyword evidence="7" id="KW-0235">DNA replication</keyword>
<dbReference type="OrthoDB" id="9773856at2"/>
<dbReference type="GO" id="GO:0006260">
    <property type="term" value="P:DNA replication"/>
    <property type="evidence" value="ECO:0007669"/>
    <property type="project" value="UniProtKB-KW"/>
</dbReference>
<evidence type="ECO:0000256" key="7">
    <source>
        <dbReference type="RuleBase" id="RU363069"/>
    </source>
</evidence>
<dbReference type="EMBL" id="JRNI01000008">
    <property type="protein sequence ID" value="KGF32049.1"/>
    <property type="molecule type" value="Genomic_DNA"/>
</dbReference>
<comment type="caution">
    <text evidence="10">The sequence shown here is derived from an EMBL/GenBank/DDBJ whole genome shotgun (WGS) entry which is preliminary data.</text>
</comment>
<organism evidence="10 11">
    <name type="scientific">Oligella urethralis DNF00040</name>
    <dbReference type="NCBI Taxonomy" id="1401065"/>
    <lineage>
        <taxon>Bacteria</taxon>
        <taxon>Pseudomonadati</taxon>
        <taxon>Pseudomonadota</taxon>
        <taxon>Betaproteobacteria</taxon>
        <taxon>Burkholderiales</taxon>
        <taxon>Alcaligenaceae</taxon>
        <taxon>Oligella</taxon>
    </lineage>
</organism>
<dbReference type="InterPro" id="IPR050535">
    <property type="entry name" value="DNA_Repair-Maintenance_Comp"/>
</dbReference>
<dbReference type="Gene3D" id="3.30.160.720">
    <property type="match status" value="1"/>
</dbReference>
<comment type="similarity">
    <text evidence="1 7">Belongs to the SbcD family.</text>
</comment>
<comment type="subunit">
    <text evidence="2 7">Heterodimer of SbcC and SbcD.</text>
</comment>
<dbReference type="PANTHER" id="PTHR30337:SF0">
    <property type="entry name" value="NUCLEASE SBCCD SUBUNIT D"/>
    <property type="match status" value="1"/>
</dbReference>
<reference evidence="10 11" key="1">
    <citation type="submission" date="2014-07" db="EMBL/GenBank/DDBJ databases">
        <authorList>
            <person name="McCorrison J."/>
            <person name="Sanka R."/>
            <person name="Torralba M."/>
            <person name="Gillis M."/>
            <person name="Haft D.H."/>
            <person name="Methe B."/>
            <person name="Sutton G."/>
            <person name="Nelson K.E."/>
        </authorList>
    </citation>
    <scope>NUCLEOTIDE SEQUENCE [LARGE SCALE GENOMIC DNA]</scope>
    <source>
        <strain evidence="10 11">DNF00040</strain>
    </source>
</reference>
<dbReference type="InterPro" id="IPR041796">
    <property type="entry name" value="Mre11_N"/>
</dbReference>
<dbReference type="InterPro" id="IPR004593">
    <property type="entry name" value="SbcD"/>
</dbReference>
<dbReference type="GO" id="GO:0008408">
    <property type="term" value="F:3'-5' exonuclease activity"/>
    <property type="evidence" value="ECO:0007669"/>
    <property type="project" value="InterPro"/>
</dbReference>
<evidence type="ECO:0000256" key="1">
    <source>
        <dbReference type="ARBA" id="ARBA00010555"/>
    </source>
</evidence>
<evidence type="ECO:0000256" key="6">
    <source>
        <dbReference type="ARBA" id="ARBA00022839"/>
    </source>
</evidence>
<feature type="domain" description="Calcineurin-like phosphoesterase" evidence="8">
    <location>
        <begin position="1"/>
        <end position="234"/>
    </location>
</feature>
<keyword evidence="4 7" id="KW-0540">Nuclease</keyword>
<sequence>MRILHTSDWHLGRSLLGKRRSAEFSQLLNWMLQCIEQQQIEVLIIAGDIFDTTTPSVTAQDQYYNFLAAAAAKSCCRHIVVIGGNHDSASFLNAPGAILKNLNVHVVGQACENIRDEVLLLDNHQGEVGLVLAAVPFLSDRDIRRYESLASLSDKDQQVVAAYHQHYEEVARHAKKLADKHQVPMVATGHLFMTGGLTSEGDGVRDLYVGTLGQLKSDLFSPDFNYVALGHIHQPQKVGGLNHIRYSGSPLPMCFDECERSKQVLVVDFNQEHQAEVTAVEVPTFQRLHRIRGDLKSLQSAIEELKRQNESIWLEVSYQSDELQSNLRAVLTEQIKDSQIEILKLNNQQRQAVHLQATDTLESLEELSVDDVFKRLLDRQNIPDNQRPELLMTYQETLHRLHHDQE</sequence>
<dbReference type="SUPFAM" id="SSF56300">
    <property type="entry name" value="Metallo-dependent phosphatases"/>
    <property type="match status" value="1"/>
</dbReference>
<dbReference type="GO" id="GO:0006310">
    <property type="term" value="P:DNA recombination"/>
    <property type="evidence" value="ECO:0007669"/>
    <property type="project" value="UniProtKB-KW"/>
</dbReference>
<dbReference type="InterPro" id="IPR004843">
    <property type="entry name" value="Calcineurin-like_PHP"/>
</dbReference>
<dbReference type="PANTHER" id="PTHR30337">
    <property type="entry name" value="COMPONENT OF ATP-DEPENDENT DSDNA EXONUCLEASE"/>
    <property type="match status" value="1"/>
</dbReference>
<dbReference type="eggNOG" id="COG0420">
    <property type="taxonomic scope" value="Bacteria"/>
</dbReference>
<dbReference type="CDD" id="cd00840">
    <property type="entry name" value="MPP_Mre11_N"/>
    <property type="match status" value="1"/>
</dbReference>
<gene>
    <name evidence="7" type="primary">sbcD</name>
    <name evidence="10" type="ORF">HMPREF2130_01565</name>
</gene>
<protein>
    <recommendedName>
        <fullName evidence="3 7">Nuclease SbcCD subunit D</fullName>
    </recommendedName>
</protein>
<evidence type="ECO:0000259" key="8">
    <source>
        <dbReference type="Pfam" id="PF00149"/>
    </source>
</evidence>
<evidence type="ECO:0000259" key="9">
    <source>
        <dbReference type="Pfam" id="PF12320"/>
    </source>
</evidence>
<keyword evidence="6 7" id="KW-0269">Exonuclease</keyword>
<keyword evidence="7" id="KW-0233">DNA recombination</keyword>
<dbReference type="GO" id="GO:0004519">
    <property type="term" value="F:endonuclease activity"/>
    <property type="evidence" value="ECO:0007669"/>
    <property type="project" value="UniProtKB-KW"/>
</dbReference>
<keyword evidence="7" id="KW-0255">Endonuclease</keyword>
<evidence type="ECO:0000256" key="4">
    <source>
        <dbReference type="ARBA" id="ARBA00022722"/>
    </source>
</evidence>
<dbReference type="InterPro" id="IPR026843">
    <property type="entry name" value="SbcD_C"/>
</dbReference>
<dbReference type="Pfam" id="PF00149">
    <property type="entry name" value="Metallophos"/>
    <property type="match status" value="1"/>
</dbReference>
<evidence type="ECO:0000313" key="10">
    <source>
        <dbReference type="EMBL" id="KGF32049.1"/>
    </source>
</evidence>
<keyword evidence="11" id="KW-1185">Reference proteome</keyword>
<accession>A0A096BFV2</accession>
<name>A0A096BFV2_9BURK</name>
<dbReference type="Gene3D" id="3.60.21.10">
    <property type="match status" value="1"/>
</dbReference>
<evidence type="ECO:0000256" key="3">
    <source>
        <dbReference type="ARBA" id="ARBA00013365"/>
    </source>
</evidence>
<dbReference type="NCBIfam" id="TIGR00619">
    <property type="entry name" value="sbcd"/>
    <property type="match status" value="1"/>
</dbReference>
<evidence type="ECO:0000313" key="11">
    <source>
        <dbReference type="Proteomes" id="UP000029629"/>
    </source>
</evidence>